<dbReference type="PROSITE" id="PS50053">
    <property type="entry name" value="UBIQUITIN_2"/>
    <property type="match status" value="1"/>
</dbReference>
<feature type="region of interest" description="Disordered" evidence="1">
    <location>
        <begin position="471"/>
        <end position="512"/>
    </location>
</feature>
<sequence length="512" mass="56619">MSLGSEFNEVLHRQLGIYAAWPPVVGGVNEFEVGDYGVIRGGVFSFMGNLSRDFPGIPEIEVRELARDFPETEAQSHRGRRRRRRHGGRSRADEPAPTYDSHPPIYDIQSGRVRVVRGSGGLAFGWLPFGKVDASVTFRFLRDKTAWLKGPVQKSHQMVNILAAADHLRQNPLWREYYKVVSRVFIGRHCLFVAAHKKGTSLVFKGGANLFHQVEFPWEAKVALHGEFHNYEGDVFQSIGEEGVVGLGLFSVSDYFPELYSQTPPQTPPRKGSSWSRRTRPKAVERPHLHHASLQPLQAPPALPPPSSAEVAVARLTGGVRQELEATPEVPERVTTDKPTTAHAGEVEGPHVPLPPSGGSILIKTLTGKTITVDTVKPSDTVEDLNAKIRDQFPFPPQQQRLVFADHELEDRRTLAYYDVYQGAAIYLILCLRAGGSESNQPLVSHPVDGTDEEGRSIVFLLHTDWGDKLTDHDIEGSAPPPLAPAATAEADTSQPYLQAPLPERRLPRASQ</sequence>
<gene>
    <name evidence="3" type="ORF">Vbra_430</name>
</gene>
<dbReference type="Proteomes" id="UP000041254">
    <property type="component" value="Unassembled WGS sequence"/>
</dbReference>
<evidence type="ECO:0000259" key="2">
    <source>
        <dbReference type="PROSITE" id="PS50053"/>
    </source>
</evidence>
<name>A0A0G4GVP6_VITBC</name>
<dbReference type="PANTHER" id="PTHR10666">
    <property type="entry name" value="UBIQUITIN"/>
    <property type="match status" value="1"/>
</dbReference>
<dbReference type="InterPro" id="IPR050158">
    <property type="entry name" value="Ubiquitin_ubiquitin-like"/>
</dbReference>
<dbReference type="SUPFAM" id="SSF54236">
    <property type="entry name" value="Ubiquitin-like"/>
    <property type="match status" value="1"/>
</dbReference>
<feature type="compositionally biased region" description="Basic residues" evidence="1">
    <location>
        <begin position="77"/>
        <end position="89"/>
    </location>
</feature>
<dbReference type="InParanoid" id="A0A0G4GVP6"/>
<feature type="compositionally biased region" description="Basic and acidic residues" evidence="1">
    <location>
        <begin position="503"/>
        <end position="512"/>
    </location>
</feature>
<dbReference type="SMART" id="SM00213">
    <property type="entry name" value="UBQ"/>
    <property type="match status" value="1"/>
</dbReference>
<protein>
    <recommendedName>
        <fullName evidence="2">Ubiquitin-like domain-containing protein</fullName>
    </recommendedName>
</protein>
<dbReference type="InterPro" id="IPR019956">
    <property type="entry name" value="Ubiquitin_dom"/>
</dbReference>
<dbReference type="OrthoDB" id="428577at2759"/>
<organism evidence="3 4">
    <name type="scientific">Vitrella brassicaformis (strain CCMP3155)</name>
    <dbReference type="NCBI Taxonomy" id="1169540"/>
    <lineage>
        <taxon>Eukaryota</taxon>
        <taxon>Sar</taxon>
        <taxon>Alveolata</taxon>
        <taxon>Colpodellida</taxon>
        <taxon>Vitrellaceae</taxon>
        <taxon>Vitrella</taxon>
    </lineage>
</organism>
<dbReference type="Gene3D" id="3.10.20.90">
    <property type="entry name" value="Phosphatidylinositol 3-kinase Catalytic Subunit, Chain A, domain 1"/>
    <property type="match status" value="1"/>
</dbReference>
<dbReference type="PRINTS" id="PR00348">
    <property type="entry name" value="UBIQUITIN"/>
</dbReference>
<dbReference type="AlphaFoldDB" id="A0A0G4GVP6"/>
<keyword evidence="4" id="KW-1185">Reference proteome</keyword>
<evidence type="ECO:0000256" key="1">
    <source>
        <dbReference type="SAM" id="MobiDB-lite"/>
    </source>
</evidence>
<dbReference type="EMBL" id="CDMY01000839">
    <property type="protein sequence ID" value="CEM34896.1"/>
    <property type="molecule type" value="Genomic_DNA"/>
</dbReference>
<dbReference type="Pfam" id="PF00240">
    <property type="entry name" value="ubiquitin"/>
    <property type="match status" value="1"/>
</dbReference>
<accession>A0A0G4GVP6</accession>
<feature type="region of interest" description="Disordered" evidence="1">
    <location>
        <begin position="320"/>
        <end position="358"/>
    </location>
</feature>
<evidence type="ECO:0000313" key="4">
    <source>
        <dbReference type="Proteomes" id="UP000041254"/>
    </source>
</evidence>
<evidence type="ECO:0000313" key="3">
    <source>
        <dbReference type="EMBL" id="CEM34896.1"/>
    </source>
</evidence>
<feature type="domain" description="Ubiquitin-like" evidence="2">
    <location>
        <begin position="359"/>
        <end position="435"/>
    </location>
</feature>
<dbReference type="STRING" id="1169540.A0A0G4GVP6"/>
<dbReference type="InterPro" id="IPR029071">
    <property type="entry name" value="Ubiquitin-like_domsf"/>
</dbReference>
<dbReference type="InterPro" id="IPR000626">
    <property type="entry name" value="Ubiquitin-like_dom"/>
</dbReference>
<feature type="region of interest" description="Disordered" evidence="1">
    <location>
        <begin position="261"/>
        <end position="287"/>
    </location>
</feature>
<proteinExistence type="predicted"/>
<reference evidence="3 4" key="1">
    <citation type="submission" date="2014-11" db="EMBL/GenBank/DDBJ databases">
        <authorList>
            <person name="Zhu J."/>
            <person name="Qi W."/>
            <person name="Song R."/>
        </authorList>
    </citation>
    <scope>NUCLEOTIDE SEQUENCE [LARGE SCALE GENOMIC DNA]</scope>
</reference>
<dbReference type="VEuPathDB" id="CryptoDB:Vbra_430"/>
<feature type="region of interest" description="Disordered" evidence="1">
    <location>
        <begin position="68"/>
        <end position="102"/>
    </location>
</feature>